<dbReference type="EMBL" id="JACOME010000006">
    <property type="protein sequence ID" value="MBC3847822.1"/>
    <property type="molecule type" value="Genomic_DNA"/>
</dbReference>
<comment type="caution">
    <text evidence="4">The sequence shown here is derived from an EMBL/GenBank/DDBJ whole genome shotgun (WGS) entry which is preliminary data.</text>
</comment>
<dbReference type="Proteomes" id="UP000607435">
    <property type="component" value="Unassembled WGS sequence"/>
</dbReference>
<evidence type="ECO:0000313" key="5">
    <source>
        <dbReference type="Proteomes" id="UP000607435"/>
    </source>
</evidence>
<evidence type="ECO:0000259" key="3">
    <source>
        <dbReference type="Pfam" id="PF10988"/>
    </source>
</evidence>
<dbReference type="Gene3D" id="2.160.20.120">
    <property type="match status" value="1"/>
</dbReference>
<feature type="region of interest" description="Disordered" evidence="1">
    <location>
        <begin position="222"/>
        <end position="241"/>
    </location>
</feature>
<evidence type="ECO:0000313" key="4">
    <source>
        <dbReference type="EMBL" id="MBC3847822.1"/>
    </source>
</evidence>
<protein>
    <submittedName>
        <fullName evidence="4">DUF2807 domain-containing protein</fullName>
    </submittedName>
</protein>
<sequence length="241" mass="25042">MKVLKSITVFVFLLSTTLSCAQWGNGKKIKGDNNITTATRSTSSYEGIKAAGPMDFKLVQGTEGEITIKGDSNLMEYIITEVKDNQLVVKVKKGVNLKPSQTIVITVPYESINSVSLAGSGDVENSGTIKAEAFRVSLAGSGDINLNVTAERIESSISGSGDIELKGSANNLSTKVTGSGDFEGRSLESTNVTAKVTGSGDINVVCNGELTARVTGSGDITYSGKPTNKDSKVTGSGSVSN</sequence>
<dbReference type="RefSeq" id="WP_186846922.1">
    <property type="nucleotide sequence ID" value="NZ_JACOME010000006.1"/>
</dbReference>
<name>A0ABR6Y507_9FLAO</name>
<feature type="domain" description="Putative auto-transporter adhesin head GIN" evidence="3">
    <location>
        <begin position="45"/>
        <end position="226"/>
    </location>
</feature>
<reference evidence="4 5" key="1">
    <citation type="submission" date="2020-08" db="EMBL/GenBank/DDBJ databases">
        <title>Winogradskyella ouciana sp. nov., isolated from the hadal seawater of the Mariana Trench.</title>
        <authorList>
            <person name="He X."/>
        </authorList>
    </citation>
    <scope>NUCLEOTIDE SEQUENCE [LARGE SCALE GENOMIC DNA]</scope>
    <source>
        <strain evidence="4 5">KCTC 22026</strain>
    </source>
</reference>
<dbReference type="PANTHER" id="PTHR39200">
    <property type="entry name" value="HYPOTHETICAL EXPORTED PROTEIN"/>
    <property type="match status" value="1"/>
</dbReference>
<dbReference type="PROSITE" id="PS51257">
    <property type="entry name" value="PROKAR_LIPOPROTEIN"/>
    <property type="match status" value="1"/>
</dbReference>
<gene>
    <name evidence="4" type="ORF">H6H04_15605</name>
</gene>
<feature type="chain" id="PRO_5046461663" evidence="2">
    <location>
        <begin position="22"/>
        <end position="241"/>
    </location>
</feature>
<proteinExistence type="predicted"/>
<dbReference type="PANTHER" id="PTHR39200:SF1">
    <property type="entry name" value="AUTO-TRANSPORTER ADHESIN HEAD GIN DOMAIN-CONTAINING PROTEIN-RELATED"/>
    <property type="match status" value="1"/>
</dbReference>
<accession>A0ABR6Y507</accession>
<evidence type="ECO:0000256" key="2">
    <source>
        <dbReference type="SAM" id="SignalP"/>
    </source>
</evidence>
<organism evidence="4 5">
    <name type="scientific">Winogradskyella echinorum</name>
    <dbReference type="NCBI Taxonomy" id="538189"/>
    <lineage>
        <taxon>Bacteria</taxon>
        <taxon>Pseudomonadati</taxon>
        <taxon>Bacteroidota</taxon>
        <taxon>Flavobacteriia</taxon>
        <taxon>Flavobacteriales</taxon>
        <taxon>Flavobacteriaceae</taxon>
        <taxon>Winogradskyella</taxon>
    </lineage>
</organism>
<evidence type="ECO:0000256" key="1">
    <source>
        <dbReference type="SAM" id="MobiDB-lite"/>
    </source>
</evidence>
<keyword evidence="2" id="KW-0732">Signal</keyword>
<dbReference type="InterPro" id="IPR021255">
    <property type="entry name" value="DUF2807"/>
</dbReference>
<feature type="signal peptide" evidence="2">
    <location>
        <begin position="1"/>
        <end position="21"/>
    </location>
</feature>
<keyword evidence="5" id="KW-1185">Reference proteome</keyword>
<dbReference type="Pfam" id="PF10988">
    <property type="entry name" value="DUF2807"/>
    <property type="match status" value="1"/>
</dbReference>